<evidence type="ECO:0000259" key="1">
    <source>
        <dbReference type="PROSITE" id="PS51747"/>
    </source>
</evidence>
<dbReference type="Pfam" id="PF00383">
    <property type="entry name" value="dCMP_cyt_deam_1"/>
    <property type="match status" value="1"/>
</dbReference>
<comment type="caution">
    <text evidence="2">The sequence shown here is derived from an EMBL/GenBank/DDBJ whole genome shotgun (WGS) entry which is preliminary data.</text>
</comment>
<reference evidence="3" key="1">
    <citation type="submission" date="2017-04" db="EMBL/GenBank/DDBJ databases">
        <title>Function of individual gut microbiota members based on whole genome sequencing of pure cultures obtained from chicken caecum.</title>
        <authorList>
            <person name="Medvecky M."/>
            <person name="Cejkova D."/>
            <person name="Polansky O."/>
            <person name="Karasova D."/>
            <person name="Kubasova T."/>
            <person name="Cizek A."/>
            <person name="Rychlik I."/>
        </authorList>
    </citation>
    <scope>NUCLEOTIDE SEQUENCE [LARGE SCALE GENOMIC DNA]</scope>
    <source>
        <strain evidence="3">An109</strain>
    </source>
</reference>
<dbReference type="Proteomes" id="UP000196036">
    <property type="component" value="Unassembled WGS sequence"/>
</dbReference>
<evidence type="ECO:0000313" key="2">
    <source>
        <dbReference type="EMBL" id="OUQ67393.1"/>
    </source>
</evidence>
<dbReference type="InterPro" id="IPR002125">
    <property type="entry name" value="CMP_dCMP_dom"/>
</dbReference>
<dbReference type="GO" id="GO:0008835">
    <property type="term" value="F:diaminohydroxyphosphoribosylaminopyrimidine deaminase activity"/>
    <property type="evidence" value="ECO:0007669"/>
    <property type="project" value="TreeGrafter"/>
</dbReference>
<feature type="domain" description="CMP/dCMP-type deaminase" evidence="1">
    <location>
        <begin position="31"/>
        <end position="153"/>
    </location>
</feature>
<proteinExistence type="predicted"/>
<gene>
    <name evidence="2" type="ORF">B5E52_12365</name>
</gene>
<accession>A0A1Y4VDD2</accession>
<organism evidence="2 3">
    <name type="scientific">Bacteroides xylanisolvens</name>
    <dbReference type="NCBI Taxonomy" id="371601"/>
    <lineage>
        <taxon>Bacteria</taxon>
        <taxon>Pseudomonadati</taxon>
        <taxon>Bacteroidota</taxon>
        <taxon>Bacteroidia</taxon>
        <taxon>Bacteroidales</taxon>
        <taxon>Bacteroidaceae</taxon>
        <taxon>Bacteroides</taxon>
    </lineage>
</organism>
<dbReference type="EMBL" id="NFLW01000023">
    <property type="protein sequence ID" value="OUQ67393.1"/>
    <property type="molecule type" value="Genomic_DNA"/>
</dbReference>
<dbReference type="InterPro" id="IPR016193">
    <property type="entry name" value="Cytidine_deaminase-like"/>
</dbReference>
<evidence type="ECO:0000313" key="3">
    <source>
        <dbReference type="Proteomes" id="UP000196036"/>
    </source>
</evidence>
<dbReference type="PANTHER" id="PTHR11079">
    <property type="entry name" value="CYTOSINE DEAMINASE FAMILY MEMBER"/>
    <property type="match status" value="1"/>
</dbReference>
<dbReference type="AlphaFoldDB" id="A0A1Y4VDD2"/>
<dbReference type="Gene3D" id="3.40.140.10">
    <property type="entry name" value="Cytidine Deaminase, domain 2"/>
    <property type="match status" value="1"/>
</dbReference>
<dbReference type="PANTHER" id="PTHR11079:SF162">
    <property type="entry name" value="RIBOFLAVIN BIOSYNTHESIS PROTEIN PYRD, CHLOROPLASTIC"/>
    <property type="match status" value="1"/>
</dbReference>
<protein>
    <submittedName>
        <fullName evidence="2">CMP deaminase</fullName>
    </submittedName>
</protein>
<name>A0A1Y4VDD2_9BACE</name>
<dbReference type="SUPFAM" id="SSF53927">
    <property type="entry name" value="Cytidine deaminase-like"/>
    <property type="match status" value="1"/>
</dbReference>
<dbReference type="PROSITE" id="PS51747">
    <property type="entry name" value="CYT_DCMP_DEAMINASES_2"/>
    <property type="match status" value="1"/>
</dbReference>
<sequence length="293" mass="32890">MRIFHISILVFNLIFISLKKTNTIIKMEQKLSNVDLMKIAIEEQSKCTSFPKVGAVIAKDGIILAKAFKGEESSKHAERIAIEKLDKSTLNGATLVTTLEPCINIANNQPLQSCTDLIIESGIKDVIIGILDPNGAIYCQGYEKLLENNINVSFFTPKLRNKIESSTFIYGDCNIGYGSGIRRVAVIGSGKNFEIKFSEKDNRSIKFRWCTLQYVHGIVDLMGPNESIRSAKGAQKFEDITDPFVFREPSHFARMKVGDIAIISPTDSTFVILIKLLEMTETDITFQWQVRNR</sequence>